<dbReference type="SUPFAM" id="SSF53335">
    <property type="entry name" value="S-adenosyl-L-methionine-dependent methyltransferases"/>
    <property type="match status" value="1"/>
</dbReference>
<dbReference type="PANTHER" id="PTHR34203">
    <property type="entry name" value="METHYLTRANSFERASE, FKBM FAMILY PROTEIN"/>
    <property type="match status" value="1"/>
</dbReference>
<dbReference type="PANTHER" id="PTHR34203:SF15">
    <property type="entry name" value="SLL1173 PROTEIN"/>
    <property type="match status" value="1"/>
</dbReference>
<dbReference type="STRING" id="483218.BACPEC_01497"/>
<comment type="caution">
    <text evidence="2">The sequence shown here is derived from an EMBL/GenBank/DDBJ whole genome shotgun (WGS) entry which is preliminary data.</text>
</comment>
<proteinExistence type="predicted"/>
<dbReference type="Gene3D" id="3.40.50.720">
    <property type="entry name" value="NAD(P)-binding Rossmann-like Domain"/>
    <property type="match status" value="1"/>
</dbReference>
<dbReference type="InterPro" id="IPR029063">
    <property type="entry name" value="SAM-dependent_MTases_sf"/>
</dbReference>
<evidence type="ECO:0000313" key="2">
    <source>
        <dbReference type="EMBL" id="EEC57009.1"/>
    </source>
</evidence>
<gene>
    <name evidence="2" type="ORF">BACPEC_01497</name>
</gene>
<dbReference type="Proteomes" id="UP000003136">
    <property type="component" value="Unassembled WGS sequence"/>
</dbReference>
<protein>
    <recommendedName>
        <fullName evidence="1">Methyltransferase FkbM domain-containing protein</fullName>
    </recommendedName>
</protein>
<dbReference type="InterPro" id="IPR052514">
    <property type="entry name" value="SAM-dependent_MTase"/>
</dbReference>
<reference evidence="2 3" key="2">
    <citation type="submission" date="2008-11" db="EMBL/GenBank/DDBJ databases">
        <authorList>
            <person name="Fulton L."/>
            <person name="Clifton S."/>
            <person name="Fulton B."/>
            <person name="Xu J."/>
            <person name="Minx P."/>
            <person name="Pepin K.H."/>
            <person name="Johnson M."/>
            <person name="Bhonagiri V."/>
            <person name="Nash W.E."/>
            <person name="Mardis E.R."/>
            <person name="Wilson R.K."/>
        </authorList>
    </citation>
    <scope>NUCLEOTIDE SEQUENCE [LARGE SCALE GENOMIC DNA]</scope>
    <source>
        <strain evidence="2 3">ATCC 43243</strain>
    </source>
</reference>
<dbReference type="HOGENOM" id="CLU_048284_0_0_9"/>
<evidence type="ECO:0000313" key="3">
    <source>
        <dbReference type="Proteomes" id="UP000003136"/>
    </source>
</evidence>
<reference evidence="2 3" key="1">
    <citation type="submission" date="2008-11" db="EMBL/GenBank/DDBJ databases">
        <title>Draft genome sequence of Bacteroides pectinophilus (ATCC 43243).</title>
        <authorList>
            <person name="Sudarsanam P."/>
            <person name="Ley R."/>
            <person name="Guruge J."/>
            <person name="Turnbaugh P.J."/>
            <person name="Mahowald M."/>
            <person name="Liep D."/>
            <person name="Gordon J."/>
        </authorList>
    </citation>
    <scope>NUCLEOTIDE SEQUENCE [LARGE SCALE GENOMIC DNA]</scope>
    <source>
        <strain evidence="2 3">ATCC 43243</strain>
    </source>
</reference>
<dbReference type="AlphaFoldDB" id="B7ATM5"/>
<dbReference type="Pfam" id="PF05050">
    <property type="entry name" value="Methyltransf_21"/>
    <property type="match status" value="1"/>
</dbReference>
<sequence length="373" mass="42821">MTVEGMEGESMSSFEEFCRKLKGAYDFFQRTKDRDIVIFGAGNTAVLYKECIESEDVDIACFCDNNASKQNTCFMGKKVVAPDSINEMTHNPVVLVLSMNPDVCDKLKKQCRNKNLECSMFDEYLFGKHCRDIYDVYENLNDARSKDVYSTIIECRMEGIPVDENIYSERQYFGIPQFRRNRPGEVFVDCGAFVGDSIEKYIWEKTAVFSEIYGFEPNAQNYNALIERIGRLNREWGLSEDRITAVNAGVGDITGCVSVENTAAVASTTSRIGRYGEGNVKIYALDEFFGDAKVDFIKADIEGFEKNMLYGAKKVIQKNHPLIAVCIYHSAIDMYKIMRIIKKYDDNYKFAVRHHSYDYCETVLYAWWEERDA</sequence>
<dbReference type="EMBL" id="ABVQ01000036">
    <property type="protein sequence ID" value="EEC57009.1"/>
    <property type="molecule type" value="Genomic_DNA"/>
</dbReference>
<dbReference type="Gene3D" id="3.40.50.150">
    <property type="entry name" value="Vaccinia Virus protein VP39"/>
    <property type="match status" value="1"/>
</dbReference>
<feature type="domain" description="Methyltransferase FkbM" evidence="1">
    <location>
        <begin position="189"/>
        <end position="343"/>
    </location>
</feature>
<dbReference type="InterPro" id="IPR006342">
    <property type="entry name" value="FkbM_mtfrase"/>
</dbReference>
<dbReference type="eggNOG" id="COG1086">
    <property type="taxonomic scope" value="Bacteria"/>
</dbReference>
<keyword evidence="3" id="KW-1185">Reference proteome</keyword>
<dbReference type="NCBIfam" id="TIGR01444">
    <property type="entry name" value="fkbM_fam"/>
    <property type="match status" value="1"/>
</dbReference>
<name>B7ATM5_9FIRM</name>
<accession>B7ATM5</accession>
<organism evidence="2 3">
    <name type="scientific">[Bacteroides] pectinophilus ATCC 43243</name>
    <dbReference type="NCBI Taxonomy" id="483218"/>
    <lineage>
        <taxon>Bacteria</taxon>
        <taxon>Bacillati</taxon>
        <taxon>Bacillota</taxon>
        <taxon>Clostridia</taxon>
        <taxon>Eubacteriales</taxon>
    </lineage>
</organism>
<evidence type="ECO:0000259" key="1">
    <source>
        <dbReference type="Pfam" id="PF05050"/>
    </source>
</evidence>